<dbReference type="AlphaFoldDB" id="A0A9X2ACP5"/>
<organism evidence="1 2">
    <name type="scientific">Sulfoacidibacillus ferrooxidans</name>
    <dbReference type="NCBI Taxonomy" id="2005001"/>
    <lineage>
        <taxon>Bacteria</taxon>
        <taxon>Bacillati</taxon>
        <taxon>Bacillota</taxon>
        <taxon>Bacilli</taxon>
        <taxon>Bacillales</taxon>
        <taxon>Alicyclobacillaceae</taxon>
        <taxon>Sulfoacidibacillus</taxon>
    </lineage>
</organism>
<dbReference type="EMBL" id="JALBUF010000013">
    <property type="protein sequence ID" value="MCI0184388.1"/>
    <property type="molecule type" value="Genomic_DNA"/>
</dbReference>
<protein>
    <recommendedName>
        <fullName evidence="3">Addiction module protein</fullName>
    </recommendedName>
</protein>
<evidence type="ECO:0000313" key="2">
    <source>
        <dbReference type="Proteomes" id="UP001139263"/>
    </source>
</evidence>
<gene>
    <name evidence="1" type="ORF">MM817_02685</name>
</gene>
<accession>A0A9X2ACP5</accession>
<sequence>MALSREQLHRVIDLLPENKLPALADLIDKLIDDDDEPVSDTAIVEYKRIRQDMRQGDFVSFDEIFGDN</sequence>
<evidence type="ECO:0000313" key="1">
    <source>
        <dbReference type="EMBL" id="MCI0184388.1"/>
    </source>
</evidence>
<name>A0A9X2ACP5_9BACL</name>
<evidence type="ECO:0008006" key="3">
    <source>
        <dbReference type="Google" id="ProtNLM"/>
    </source>
</evidence>
<dbReference type="RefSeq" id="WP_241716025.1">
    <property type="nucleotide sequence ID" value="NZ_JALBUF010000013.1"/>
</dbReference>
<comment type="caution">
    <text evidence="1">The sequence shown here is derived from an EMBL/GenBank/DDBJ whole genome shotgun (WGS) entry which is preliminary data.</text>
</comment>
<proteinExistence type="predicted"/>
<dbReference type="Proteomes" id="UP001139263">
    <property type="component" value="Unassembled WGS sequence"/>
</dbReference>
<reference evidence="1" key="1">
    <citation type="submission" date="2022-03" db="EMBL/GenBank/DDBJ databases">
        <title>Draft Genome Sequence of Firmicute Strain S0AB, a Heterotrophic Iron/Sulfur-Oxidizing Extreme Acidophile.</title>
        <authorList>
            <person name="Vergara E."/>
            <person name="Pakostova E."/>
            <person name="Johnson D.B."/>
            <person name="Holmes D.S."/>
        </authorList>
    </citation>
    <scope>NUCLEOTIDE SEQUENCE</scope>
    <source>
        <strain evidence="1">S0AB</strain>
    </source>
</reference>
<keyword evidence="2" id="KW-1185">Reference proteome</keyword>